<evidence type="ECO:0000256" key="1">
    <source>
        <dbReference type="ARBA" id="ARBA00004141"/>
    </source>
</evidence>
<evidence type="ECO:0000256" key="2">
    <source>
        <dbReference type="ARBA" id="ARBA00022692"/>
    </source>
</evidence>
<dbReference type="PANTHER" id="PTHR37955">
    <property type="entry name" value="TELLURITE RESISTANCE PROTEIN TEHA"/>
    <property type="match status" value="1"/>
</dbReference>
<feature type="transmembrane region" description="Helical" evidence="5">
    <location>
        <begin position="130"/>
        <end position="149"/>
    </location>
</feature>
<feature type="transmembrane region" description="Helical" evidence="5">
    <location>
        <begin position="66"/>
        <end position="86"/>
    </location>
</feature>
<dbReference type="InterPro" id="IPR038665">
    <property type="entry name" value="Voltage-dep_anion_channel_sf"/>
</dbReference>
<keyword evidence="2 5" id="KW-0812">Transmembrane</keyword>
<dbReference type="AlphaFoldDB" id="A0A401URV6"/>
<feature type="transmembrane region" description="Helical" evidence="5">
    <location>
        <begin position="210"/>
        <end position="232"/>
    </location>
</feature>
<dbReference type="GO" id="GO:0046583">
    <property type="term" value="F:monoatomic cation efflux transmembrane transporter activity"/>
    <property type="evidence" value="ECO:0007669"/>
    <property type="project" value="TreeGrafter"/>
</dbReference>
<feature type="transmembrane region" description="Helical" evidence="5">
    <location>
        <begin position="12"/>
        <end position="30"/>
    </location>
</feature>
<feature type="transmembrane region" description="Helical" evidence="5">
    <location>
        <begin position="98"/>
        <end position="118"/>
    </location>
</feature>
<evidence type="ECO:0000313" key="7">
    <source>
        <dbReference type="Proteomes" id="UP000287872"/>
    </source>
</evidence>
<keyword evidence="3 5" id="KW-1133">Transmembrane helix</keyword>
<dbReference type="InterPro" id="IPR004695">
    <property type="entry name" value="SLAC1/Mae1/Ssu1/TehA"/>
</dbReference>
<gene>
    <name evidence="6" type="ORF">Ctaglu_39060</name>
</gene>
<reference evidence="6 7" key="1">
    <citation type="submission" date="2018-11" db="EMBL/GenBank/DDBJ databases">
        <title>Genome sequencing and assembly of Clostridium tagluense strain A121.</title>
        <authorList>
            <person name="Murakami T."/>
            <person name="Segawa T."/>
            <person name="Shcherbakova V.A."/>
            <person name="Mori H."/>
            <person name="Yoshimura Y."/>
        </authorList>
    </citation>
    <scope>NUCLEOTIDE SEQUENCE [LARGE SCALE GENOMIC DNA]</scope>
    <source>
        <strain evidence="6 7">A121</strain>
    </source>
</reference>
<feature type="transmembrane region" description="Helical" evidence="5">
    <location>
        <begin position="155"/>
        <end position="172"/>
    </location>
</feature>
<feature type="transmembrane region" description="Helical" evidence="5">
    <location>
        <begin position="36"/>
        <end position="54"/>
    </location>
</feature>
<dbReference type="Proteomes" id="UP000287872">
    <property type="component" value="Unassembled WGS sequence"/>
</dbReference>
<dbReference type="GO" id="GO:0005886">
    <property type="term" value="C:plasma membrane"/>
    <property type="evidence" value="ECO:0007669"/>
    <property type="project" value="TreeGrafter"/>
</dbReference>
<organism evidence="6 7">
    <name type="scientific">Clostridium tagluense</name>
    <dbReference type="NCBI Taxonomy" id="360422"/>
    <lineage>
        <taxon>Bacteria</taxon>
        <taxon>Bacillati</taxon>
        <taxon>Bacillota</taxon>
        <taxon>Clostridia</taxon>
        <taxon>Eubacteriales</taxon>
        <taxon>Clostridiaceae</taxon>
        <taxon>Clostridium</taxon>
    </lineage>
</organism>
<feature type="transmembrane region" description="Helical" evidence="5">
    <location>
        <begin position="281"/>
        <end position="298"/>
    </location>
</feature>
<accession>A0A401URV6</accession>
<comment type="caution">
    <text evidence="6">The sequence shown here is derived from an EMBL/GenBank/DDBJ whole genome shotgun (WGS) entry which is preliminary data.</text>
</comment>
<dbReference type="EMBL" id="BHYK01000030">
    <property type="protein sequence ID" value="GCD12283.1"/>
    <property type="molecule type" value="Genomic_DNA"/>
</dbReference>
<evidence type="ECO:0000313" key="6">
    <source>
        <dbReference type="EMBL" id="GCD12283.1"/>
    </source>
</evidence>
<dbReference type="OrthoDB" id="309023at2"/>
<dbReference type="CDD" id="cd09325">
    <property type="entry name" value="TDT_C4-dicarb_trans"/>
    <property type="match status" value="1"/>
</dbReference>
<dbReference type="Gene3D" id="1.50.10.150">
    <property type="entry name" value="Voltage-dependent anion channel"/>
    <property type="match status" value="1"/>
</dbReference>
<feature type="transmembrane region" description="Helical" evidence="5">
    <location>
        <begin position="244"/>
        <end position="261"/>
    </location>
</feature>
<evidence type="ECO:0000256" key="3">
    <source>
        <dbReference type="ARBA" id="ARBA00022989"/>
    </source>
</evidence>
<dbReference type="RefSeq" id="WP_125004851.1">
    <property type="nucleotide sequence ID" value="NZ_BHYK01000030.1"/>
</dbReference>
<dbReference type="Pfam" id="PF03595">
    <property type="entry name" value="SLAC1"/>
    <property type="match status" value="1"/>
</dbReference>
<proteinExistence type="predicted"/>
<evidence type="ECO:0000256" key="4">
    <source>
        <dbReference type="ARBA" id="ARBA00023136"/>
    </source>
</evidence>
<dbReference type="PANTHER" id="PTHR37955:SF1">
    <property type="entry name" value="DEP DOMAIN-CONTAINING PROTEIN"/>
    <property type="match status" value="1"/>
</dbReference>
<evidence type="ECO:0000256" key="5">
    <source>
        <dbReference type="SAM" id="Phobius"/>
    </source>
</evidence>
<feature type="transmembrane region" description="Helical" evidence="5">
    <location>
        <begin position="184"/>
        <end position="204"/>
    </location>
</feature>
<dbReference type="InterPro" id="IPR052951">
    <property type="entry name" value="Tellurite_res_ion_channel"/>
</dbReference>
<protein>
    <submittedName>
        <fullName evidence="6">C4-dicarboxylate ABC transporter</fullName>
    </submittedName>
</protein>
<sequence length="317" mass="35667">MESLIKKTPVPIAGLMLAIAATGNLLLSYGAIYRNIFGILSALILLLLIFKIAFDTKAVVDSFKNPVVASVIPTFTMGLMILATYIKPYTPSISFGVWVFGLLMHCFLIIYFTIKFIFNFDIKKVFPSYFVVYVGIVVASMTAPTYNLISLGKGIFWFGFILYLCLLPIVIYRTFFIKEIQEPALPTIAIFTAPASLCLAGYLACFPVKNNFLVGFLGGLAFIMFLGVISYLPKLLKIKFYPSYSAFTFPMVISAVAMKQLNGYLVKIKQPIYMLKYLVKFQEVLAVLIVIYVLSRYFKFLFLESKNPKNAQIHKSI</sequence>
<keyword evidence="4 5" id="KW-0472">Membrane</keyword>
<keyword evidence="7" id="KW-1185">Reference proteome</keyword>
<comment type="subcellular location">
    <subcellularLocation>
        <location evidence="1">Membrane</location>
        <topology evidence="1">Multi-pass membrane protein</topology>
    </subcellularLocation>
</comment>
<name>A0A401URV6_9CLOT</name>